<feature type="domain" description="PKS/mFAS DH" evidence="5">
    <location>
        <begin position="1"/>
        <end position="299"/>
    </location>
</feature>
<dbReference type="Gene3D" id="3.30.559.30">
    <property type="entry name" value="Nonribosomal peptide synthetase, condensation domain"/>
    <property type="match status" value="1"/>
</dbReference>
<dbReference type="SUPFAM" id="SSF56801">
    <property type="entry name" value="Acetyl-CoA synthetase-like"/>
    <property type="match status" value="1"/>
</dbReference>
<accession>A0A1D9PWT6</accession>
<dbReference type="PANTHER" id="PTHR43775">
    <property type="entry name" value="FATTY ACID SYNTHASE"/>
    <property type="match status" value="1"/>
</dbReference>
<gene>
    <name evidence="6" type="ORF">sscle_02g019270</name>
</gene>
<evidence type="ECO:0000256" key="4">
    <source>
        <dbReference type="PROSITE-ProRule" id="PRU01363"/>
    </source>
</evidence>
<dbReference type="PROSITE" id="PS00455">
    <property type="entry name" value="AMP_BINDING"/>
    <property type="match status" value="1"/>
</dbReference>
<reference evidence="7" key="1">
    <citation type="journal article" date="2017" name="Genome Biol. Evol.">
        <title>The complete genome sequence of the phytopathogenic fungus Sclerotinia sclerotiorum reveals insights into the genome architecture of broad host range pathogens.</title>
        <authorList>
            <person name="Derbyshire M."/>
            <person name="Denton-Giles M."/>
            <person name="Hegedus D."/>
            <person name="Seifbarghy S."/>
            <person name="Rollins J."/>
            <person name="van Kan J."/>
            <person name="Seidl M.F."/>
            <person name="Faino L."/>
            <person name="Mbengue M."/>
            <person name="Navaud O."/>
            <person name="Raffaele S."/>
            <person name="Hammond-Kosack K."/>
            <person name="Heard S."/>
            <person name="Oliver R."/>
        </authorList>
    </citation>
    <scope>NUCLEOTIDE SEQUENCE [LARGE SCALE GENOMIC DNA]</scope>
    <source>
        <strain evidence="7">ATCC 18683 / 1980 / Ss-1</strain>
    </source>
</reference>
<proteinExistence type="predicted"/>
<dbReference type="Pfam" id="PF14765">
    <property type="entry name" value="PS-DH"/>
    <property type="match status" value="1"/>
</dbReference>
<dbReference type="Pfam" id="PF08659">
    <property type="entry name" value="KR"/>
    <property type="match status" value="1"/>
</dbReference>
<dbReference type="Gene3D" id="3.10.129.110">
    <property type="entry name" value="Polyketide synthase dehydratase"/>
    <property type="match status" value="1"/>
</dbReference>
<dbReference type="PROSITE" id="PS52019">
    <property type="entry name" value="PKS_MFAS_DH"/>
    <property type="match status" value="1"/>
</dbReference>
<dbReference type="Proteomes" id="UP000177798">
    <property type="component" value="Chromosome 2"/>
</dbReference>
<dbReference type="InterPro" id="IPR049551">
    <property type="entry name" value="PKS_DH_C"/>
</dbReference>
<dbReference type="InterPro" id="IPR000873">
    <property type="entry name" value="AMP-dep_synth/lig_dom"/>
</dbReference>
<dbReference type="SMART" id="SM00822">
    <property type="entry name" value="PKS_KR"/>
    <property type="match status" value="1"/>
</dbReference>
<dbReference type="Gene3D" id="3.30.559.10">
    <property type="entry name" value="Chloramphenicol acetyltransferase-like domain"/>
    <property type="match status" value="2"/>
</dbReference>
<evidence type="ECO:0000313" key="7">
    <source>
        <dbReference type="Proteomes" id="UP000177798"/>
    </source>
</evidence>
<dbReference type="InterPro" id="IPR020845">
    <property type="entry name" value="AMP-binding_CS"/>
</dbReference>
<dbReference type="InterPro" id="IPR036291">
    <property type="entry name" value="NAD(P)-bd_dom_sf"/>
</dbReference>
<dbReference type="InterPro" id="IPR029063">
    <property type="entry name" value="SAM-dependent_MTases_sf"/>
</dbReference>
<feature type="region of interest" description="C-terminal hotdog fold" evidence="4">
    <location>
        <begin position="151"/>
        <end position="299"/>
    </location>
</feature>
<dbReference type="SUPFAM" id="SSF51735">
    <property type="entry name" value="NAD(P)-binding Rossmann-fold domains"/>
    <property type="match status" value="1"/>
</dbReference>
<dbReference type="Pfam" id="PF21089">
    <property type="entry name" value="PKS_DH_N"/>
    <property type="match status" value="1"/>
</dbReference>
<evidence type="ECO:0000313" key="6">
    <source>
        <dbReference type="EMBL" id="APA07157.1"/>
    </source>
</evidence>
<dbReference type="InterPro" id="IPR020807">
    <property type="entry name" value="PKS_DH"/>
</dbReference>
<name>A0A1D9PWT6_SCLS1</name>
<feature type="region of interest" description="N-terminal hotdog fold" evidence="4">
    <location>
        <begin position="1"/>
        <end position="136"/>
    </location>
</feature>
<evidence type="ECO:0000259" key="5">
    <source>
        <dbReference type="PROSITE" id="PS52019"/>
    </source>
</evidence>
<dbReference type="InterPro" id="IPR013968">
    <property type="entry name" value="PKS_KR"/>
</dbReference>
<dbReference type="Gene3D" id="3.40.50.720">
    <property type="entry name" value="NAD(P)-binding Rossmann-like Domain"/>
    <property type="match status" value="1"/>
</dbReference>
<dbReference type="InterPro" id="IPR049552">
    <property type="entry name" value="PKS_DH_N"/>
</dbReference>
<dbReference type="PANTHER" id="PTHR43775:SF22">
    <property type="entry name" value="SYNTHASE, PUTATIVE (JCVI)-RELATED"/>
    <property type="match status" value="1"/>
</dbReference>
<organism evidence="6 7">
    <name type="scientific">Sclerotinia sclerotiorum (strain ATCC 18683 / 1980 / Ss-1)</name>
    <name type="common">White mold</name>
    <name type="synonym">Whetzelinia sclerotiorum</name>
    <dbReference type="NCBI Taxonomy" id="665079"/>
    <lineage>
        <taxon>Eukaryota</taxon>
        <taxon>Fungi</taxon>
        <taxon>Dikarya</taxon>
        <taxon>Ascomycota</taxon>
        <taxon>Pezizomycotina</taxon>
        <taxon>Leotiomycetes</taxon>
        <taxon>Helotiales</taxon>
        <taxon>Sclerotiniaceae</taxon>
        <taxon>Sclerotinia</taxon>
    </lineage>
</organism>
<dbReference type="OrthoDB" id="329835at2759"/>
<dbReference type="Pfam" id="PF00668">
    <property type="entry name" value="Condensation"/>
    <property type="match status" value="1"/>
</dbReference>
<dbReference type="SUPFAM" id="SSF52777">
    <property type="entry name" value="CoA-dependent acyltransferases"/>
    <property type="match status" value="2"/>
</dbReference>
<dbReference type="Gene3D" id="3.40.50.150">
    <property type="entry name" value="Vaccinia Virus protein VP39"/>
    <property type="match status" value="1"/>
</dbReference>
<sequence>MSIGTNLDMLEHTPQEMRWRHLLRPKDVSWLKGHQLQDQIVFPAAGYVIMALEASIALCRGETISLIEIQNLDITKALTFKNEDSSIETIFSFTNILRNGDNTIDAHFKYNAAAETHGTSLDLLASGRTRVFLGECDKTALPARSSRPPNFLSVDTKQFYTSLHKMDYNYTGPFAALDFLERKLGAATGFVSNLEPSQMLVHPAFLDAAFQSILLAHSYPGDGSLWSMHVPRAIKCIRFNPELCKSEMIKEIAFPFDTIQPLNSTKIAGDIYIYPNDLNHAIIQVEGLECVPFSQSTSKDDKELFSTTVWDVASPDIELIAIDGFATPEQHELVALLERLSGFYLRDLDRKVPSDHPSRSQGPHVLLYQFASHILSRARAGQLPLWKSEWEYDTEEEIIAICEQHAAVVDVELLRGIGENLIAIAQGEKRAIEIGMADNLLTKFYKNAIGMPVYTRYLSRTVKQIVHRYPHMHVLEIGAGTGSATRGIFAEAGPTAFASYTFTDITSGFFSAAQADFKNDRMLFKVLDISRDPRQQEQTLRNVRYLLKPGGYLVVLEGIPNDATRVGTTFGGFPGWWLGAEDGRVLSPCVDLARWDELLRKTGFSGCDTASPDPEPLVMPTTLFVSQAVNDKISFLRDPFSSNTDLFGSKTLMQDLILLGGTSLRTSRLVGQLEPILRSYCRLVKIVRSLNELSAVDISVATTVLNLADLDGPTFSQLSEQTWEKMKSMFMEAESILWVTHGRRANNPYANMAVGLMRSSAWELPSLSFQFLDIEDIQKLDVRTLSEALLRFKGAKIWNMDGTQNNLHITVEPGLVLDKNGRFMIPRLIPSQEMNRRYNSSRRTIFKKRPLNSGNVTVNTSNPGIFIEDVSMPVRFQHEIQIMQLQASYSTFSAIRIADFGCMFIILGTDVNTKEQFVTLSASNTHFSCPWENVSVPVILISGSEATFVMLVAFHLLVSSTIKSLAKGNSIVVFEPNPTFAAILSKEAARKNLNVVFITSGIVPSDSSWLEIQYATPEQAIRRLLPNRVSIYLDFSTGFKSRSVGQRIRSQLPLHSKYENVDTMFGRDSWTPLGFEVDDICSQLQDAAVHAKDTLIESNIEAKFQLPAIISSDIIGPDSILAPLSIVRWVIESEFSVRVQPVDSLPLFSESKTYWLAGLSGGLGLSLCEWMAHHGAKHIVISSRAPNIQNSWLEMMNTAGVTIKLFSCDNTNKDEVTNLDAFICSNLPPIAGIAQGAMVLQDTALSDMTFDVLSKVTRPKVEGSIHLNNLFQEDTLDFFVFFSSFSAVVGSPGQANYSAGNLFMTSLAEQRRRRGLAGSVINIGPILGVGYIAQQKIAAKAIDARSCEYIPLSERDFHQLLAEAVKSGRPNSGREIDITAGARMVSHQDKEQPGWALNPIMSHYVLNDEPGATEIRSWFIKTFEVNIPVLQILSGAAVGELISIATDKISSSLVLNMQAEISSVAIQDASEFQMIDSVVKRVHNDEDSAATHSPAVSIFEDQLSSASSANSPRVDSSIEPSNFDIPEPTLLKSVRLSLSQEMFWFVFSLLQDKTSLNHSASFRLNGDLHIEDLKLAVYAIGRQHETIRTCFFEDNNKPMQGIMKSSNLHLEQRHISDLGDVELIRDQLHNYVFDLKRGDTIRIQLLSFLPTIQAVCRRYRVTAFHFYLAVFRALLSRYTDAEDVSIGIGDANRLEKETMGSIGMFLNLLPLRFRTSTSSHFSMILEETRSKVYTALANSRAPFQVLLNELNAPRSSAYTPIFQCFVNYRQGQKEKTLWAGCELEMLSFCASRSAYDLALDIIDNADGETLLMFSGRKDLYDGYAMQTLMGSYRELVKSFAYDPEVLLSQPSLFKAVEIDKAMKFGRGPAHTSAWPETIVHRIDDLTMLNPQDPAVSFENGAAITYSSLLDHSNSIAVALQSANVTAGDIVATLQEPTAAWIASILGILRIGAVYLPLDLSMSWDRSVTIVQDCRPTIVLVDNDTEEHWYKLCRPEIGIINAQKLELGKPHVDISASSDNAAMILYTSGSTGIPKGIILKHEGLRNWIEPTAGLCKIEREIVLQQSSPNFDMSFTQIVTALCFGGAIHLPPRRLRSDA</sequence>
<dbReference type="InterPro" id="IPR023213">
    <property type="entry name" value="CAT-like_dom_sf"/>
</dbReference>
<dbReference type="Pfam" id="PF00501">
    <property type="entry name" value="AMP-binding"/>
    <property type="match status" value="1"/>
</dbReference>
<dbReference type="InterPro" id="IPR001242">
    <property type="entry name" value="Condensation_dom"/>
</dbReference>
<dbReference type="Gene3D" id="3.40.50.980">
    <property type="match status" value="2"/>
</dbReference>
<evidence type="ECO:0000256" key="3">
    <source>
        <dbReference type="ARBA" id="ARBA00023268"/>
    </source>
</evidence>
<dbReference type="SUPFAM" id="SSF53335">
    <property type="entry name" value="S-adenosyl-L-methionine-dependent methyltransferases"/>
    <property type="match status" value="1"/>
</dbReference>
<dbReference type="EMBL" id="CP017815">
    <property type="protein sequence ID" value="APA07157.1"/>
    <property type="molecule type" value="Genomic_DNA"/>
</dbReference>
<dbReference type="VEuPathDB" id="FungiDB:sscle_02g019270"/>
<feature type="active site" description="Proton acceptor; for dehydratase activity" evidence="4">
    <location>
        <position position="34"/>
    </location>
</feature>
<dbReference type="CDD" id="cd19532">
    <property type="entry name" value="C_PKS-NRPS"/>
    <property type="match status" value="1"/>
</dbReference>
<dbReference type="InterPro" id="IPR050091">
    <property type="entry name" value="PKS_NRPS_Biosynth_Enz"/>
</dbReference>
<keyword evidence="3" id="KW-0511">Multifunctional enzyme</keyword>
<dbReference type="InterPro" id="IPR042104">
    <property type="entry name" value="PKS_dehydratase_sf"/>
</dbReference>
<dbReference type="SMART" id="SM00826">
    <property type="entry name" value="PKS_DH"/>
    <property type="match status" value="1"/>
</dbReference>
<feature type="active site" description="Proton donor; for dehydratase activity" evidence="4">
    <location>
        <position position="207"/>
    </location>
</feature>
<keyword evidence="1" id="KW-0596">Phosphopantetheine</keyword>
<protein>
    <recommendedName>
        <fullName evidence="5">PKS/mFAS DH domain-containing protein</fullName>
    </recommendedName>
</protein>
<dbReference type="GO" id="GO:0003824">
    <property type="term" value="F:catalytic activity"/>
    <property type="evidence" value="ECO:0007669"/>
    <property type="project" value="UniProtKB-KW"/>
</dbReference>
<evidence type="ECO:0000256" key="2">
    <source>
        <dbReference type="ARBA" id="ARBA00022553"/>
    </source>
</evidence>
<dbReference type="InterPro" id="IPR057326">
    <property type="entry name" value="KR_dom"/>
</dbReference>
<keyword evidence="2" id="KW-0597">Phosphoprotein</keyword>
<evidence type="ECO:0000256" key="1">
    <source>
        <dbReference type="ARBA" id="ARBA00022450"/>
    </source>
</evidence>
<dbReference type="InterPro" id="IPR049900">
    <property type="entry name" value="PKS_mFAS_DH"/>
</dbReference>